<evidence type="ECO:0000256" key="4">
    <source>
        <dbReference type="ARBA" id="ARBA00022771"/>
    </source>
</evidence>
<evidence type="ECO:0000256" key="6">
    <source>
        <dbReference type="ARBA" id="ARBA00023242"/>
    </source>
</evidence>
<evidence type="ECO:0000313" key="11">
    <source>
        <dbReference type="Proteomes" id="UP000758155"/>
    </source>
</evidence>
<keyword evidence="5" id="KW-0862">Zinc</keyword>
<evidence type="ECO:0000256" key="3">
    <source>
        <dbReference type="ARBA" id="ARBA00022737"/>
    </source>
</evidence>
<keyword evidence="11" id="KW-1185">Reference proteome</keyword>
<evidence type="ECO:0000259" key="9">
    <source>
        <dbReference type="PROSITE" id="PS50157"/>
    </source>
</evidence>
<dbReference type="OrthoDB" id="9439903at2759"/>
<dbReference type="PANTHER" id="PTHR40626">
    <property type="entry name" value="MIP31509P"/>
    <property type="match status" value="1"/>
</dbReference>
<dbReference type="SUPFAM" id="SSF57667">
    <property type="entry name" value="beta-beta-alpha zinc fingers"/>
    <property type="match status" value="1"/>
</dbReference>
<dbReference type="InterPro" id="IPR013087">
    <property type="entry name" value="Znf_C2H2_type"/>
</dbReference>
<dbReference type="GO" id="GO:0005634">
    <property type="term" value="C:nucleus"/>
    <property type="evidence" value="ECO:0007669"/>
    <property type="project" value="UniProtKB-SubCell"/>
</dbReference>
<comment type="subcellular location">
    <subcellularLocation>
        <location evidence="1">Nucleus</location>
    </subcellularLocation>
</comment>
<evidence type="ECO:0000256" key="7">
    <source>
        <dbReference type="PROSITE-ProRule" id="PRU00042"/>
    </source>
</evidence>
<keyword evidence="2" id="KW-0479">Metal-binding</keyword>
<protein>
    <recommendedName>
        <fullName evidence="9">C2H2-type domain-containing protein</fullName>
    </recommendedName>
</protein>
<keyword evidence="4 7" id="KW-0863">Zinc-finger</keyword>
<dbReference type="GO" id="GO:0000785">
    <property type="term" value="C:chromatin"/>
    <property type="evidence" value="ECO:0007669"/>
    <property type="project" value="TreeGrafter"/>
</dbReference>
<comment type="caution">
    <text evidence="10">The sequence shown here is derived from an EMBL/GenBank/DDBJ whole genome shotgun (WGS) entry which is preliminary data.</text>
</comment>
<dbReference type="PROSITE" id="PS00028">
    <property type="entry name" value="ZINC_FINGER_C2H2_1"/>
    <property type="match status" value="1"/>
</dbReference>
<dbReference type="Pfam" id="PF00096">
    <property type="entry name" value="zf-C2H2"/>
    <property type="match status" value="1"/>
</dbReference>
<dbReference type="FunFam" id="3.30.160.60:FF:000100">
    <property type="entry name" value="Zinc finger 45-like"/>
    <property type="match status" value="1"/>
</dbReference>
<evidence type="ECO:0000256" key="5">
    <source>
        <dbReference type="ARBA" id="ARBA00022833"/>
    </source>
</evidence>
<proteinExistence type="predicted"/>
<dbReference type="Gene3D" id="3.30.160.60">
    <property type="entry name" value="Classic Zinc Finger"/>
    <property type="match status" value="2"/>
</dbReference>
<feature type="domain" description="C2H2-type" evidence="9">
    <location>
        <begin position="195"/>
        <end position="222"/>
    </location>
</feature>
<dbReference type="PROSITE" id="PS50157">
    <property type="entry name" value="ZINC_FINGER_C2H2_2"/>
    <property type="match status" value="2"/>
</dbReference>
<keyword evidence="3" id="KW-0677">Repeat</keyword>
<dbReference type="SMART" id="SM00355">
    <property type="entry name" value="ZnF_C2H2"/>
    <property type="match status" value="2"/>
</dbReference>
<evidence type="ECO:0000256" key="8">
    <source>
        <dbReference type="SAM" id="MobiDB-lite"/>
    </source>
</evidence>
<dbReference type="GO" id="GO:0000978">
    <property type="term" value="F:RNA polymerase II cis-regulatory region sequence-specific DNA binding"/>
    <property type="evidence" value="ECO:0007669"/>
    <property type="project" value="InterPro"/>
</dbReference>
<organism evidence="10 11">
    <name type="scientific">Didymella heteroderae</name>
    <dbReference type="NCBI Taxonomy" id="1769908"/>
    <lineage>
        <taxon>Eukaryota</taxon>
        <taxon>Fungi</taxon>
        <taxon>Dikarya</taxon>
        <taxon>Ascomycota</taxon>
        <taxon>Pezizomycotina</taxon>
        <taxon>Dothideomycetes</taxon>
        <taxon>Pleosporomycetidae</taxon>
        <taxon>Pleosporales</taxon>
        <taxon>Pleosporineae</taxon>
        <taxon>Didymellaceae</taxon>
        <taxon>Didymella</taxon>
    </lineage>
</organism>
<dbReference type="EMBL" id="SWKV01000181">
    <property type="protein sequence ID" value="KAF3031211.1"/>
    <property type="molecule type" value="Genomic_DNA"/>
</dbReference>
<feature type="domain" description="C2H2-type" evidence="9">
    <location>
        <begin position="223"/>
        <end position="243"/>
    </location>
</feature>
<keyword evidence="6" id="KW-0539">Nucleus</keyword>
<feature type="region of interest" description="Disordered" evidence="8">
    <location>
        <begin position="74"/>
        <end position="101"/>
    </location>
</feature>
<evidence type="ECO:0000256" key="2">
    <source>
        <dbReference type="ARBA" id="ARBA00022723"/>
    </source>
</evidence>
<sequence length="386" mass="42760">MDGLDHLYEIGVRPHQCQRQGYHTDSQQFSLSSSSRCGVALLPPPNGYSSSLFSEYSSPALNRSVSPQTLHSLRPSVASIPDGGGTALLPEHPPQGYVQPLPAPYASTSAHFRLPLLPDPAAHDYTHQLHSPTYRIDRKQPSAHTRPSFFAQRTTEPVHVVGQQSDDLLPSHTGLSAPVAAKLPVQAKKNAVGKYECTYCNKAYTSLKHLKRHLLRHTGERPYQCHLCEDNFSRRDTLKRHFRRCSKRGGTGTGGSRSPFPQQQYLQEYRLLQVSGSTSHLNYVAGTSVPHMGEQHASGLLQNHTGLQQQSYRAAAEFTRRADPNCAAVSDNCRQENTVTASTIRPVRQCNGARYGSCPYLDNDAAGRTTAVSRIGTDHWRFIKHF</sequence>
<dbReference type="PANTHER" id="PTHR40626:SF12">
    <property type="entry name" value="RFEC"/>
    <property type="match status" value="1"/>
</dbReference>
<dbReference type="GO" id="GO:0008270">
    <property type="term" value="F:zinc ion binding"/>
    <property type="evidence" value="ECO:0007669"/>
    <property type="project" value="UniProtKB-KW"/>
</dbReference>
<accession>A0A9P4WG18</accession>
<dbReference type="InterPro" id="IPR036236">
    <property type="entry name" value="Znf_C2H2_sf"/>
</dbReference>
<evidence type="ECO:0000256" key="1">
    <source>
        <dbReference type="ARBA" id="ARBA00004123"/>
    </source>
</evidence>
<evidence type="ECO:0000313" key="10">
    <source>
        <dbReference type="EMBL" id="KAF3031211.1"/>
    </source>
</evidence>
<dbReference type="AlphaFoldDB" id="A0A9P4WG18"/>
<dbReference type="GO" id="GO:0000981">
    <property type="term" value="F:DNA-binding transcription factor activity, RNA polymerase II-specific"/>
    <property type="evidence" value="ECO:0007669"/>
    <property type="project" value="InterPro"/>
</dbReference>
<reference evidence="10" key="1">
    <citation type="submission" date="2019-04" db="EMBL/GenBank/DDBJ databases">
        <title>Sequencing of skin fungus with MAO and IRED activity.</title>
        <authorList>
            <person name="Marsaioli A.J."/>
            <person name="Bonatto J.M.C."/>
            <person name="Reis Junior O."/>
        </authorList>
    </citation>
    <scope>NUCLEOTIDE SEQUENCE</scope>
    <source>
        <strain evidence="10">28M1</strain>
    </source>
</reference>
<dbReference type="Proteomes" id="UP000758155">
    <property type="component" value="Unassembled WGS sequence"/>
</dbReference>
<dbReference type="InterPro" id="IPR051059">
    <property type="entry name" value="VerF-like"/>
</dbReference>
<gene>
    <name evidence="10" type="ORF">E8E12_000988</name>
</gene>
<name>A0A9P4WG18_9PLEO</name>